<dbReference type="InterPro" id="IPR013144">
    <property type="entry name" value="CRA_dom"/>
</dbReference>
<dbReference type="InterPro" id="IPR001870">
    <property type="entry name" value="B30.2/SPRY"/>
</dbReference>
<feature type="region of interest" description="Disordered" evidence="2">
    <location>
        <begin position="33"/>
        <end position="52"/>
    </location>
</feature>
<dbReference type="Gene3D" id="2.60.120.920">
    <property type="match status" value="1"/>
</dbReference>
<dbReference type="PANTHER" id="PTHR12864">
    <property type="entry name" value="RAN BINDING PROTEIN 9-RELATED"/>
    <property type="match status" value="1"/>
</dbReference>
<evidence type="ECO:0000256" key="1">
    <source>
        <dbReference type="ARBA" id="ARBA00002343"/>
    </source>
</evidence>
<dbReference type="PROSITE" id="PS50897">
    <property type="entry name" value="CTLH"/>
    <property type="match status" value="1"/>
</dbReference>
<feature type="domain" description="CTLH" evidence="4">
    <location>
        <begin position="470"/>
        <end position="527"/>
    </location>
</feature>
<evidence type="ECO:0000259" key="3">
    <source>
        <dbReference type="PROSITE" id="PS50188"/>
    </source>
</evidence>
<dbReference type="CDD" id="cd12909">
    <property type="entry name" value="SPRY_RanBP9_10"/>
    <property type="match status" value="1"/>
</dbReference>
<gene>
    <name evidence="5" type="ORF">PG997_006134</name>
</gene>
<dbReference type="Pfam" id="PF00622">
    <property type="entry name" value="SPRY"/>
    <property type="match status" value="1"/>
</dbReference>
<name>A0ABR1WN64_9PEZI</name>
<dbReference type="SMART" id="SM00667">
    <property type="entry name" value="LisH"/>
    <property type="match status" value="1"/>
</dbReference>
<sequence>MSNPYAHGPAGLPLDASFTGYIPSMRSSYASITAATNPTSTPTSSTSQPRTNRLSHLLNPAHEMNSDLYPPRLSSMFQTHAMELERGSSTPDGDMSALGARVPQLPPFSRAFQKYMNGGTGDSLWASQYRPSAFFTPSYLKGSSYIQKLEEAHKAKQAQKEVQQQSGGGTHVSQIIPGSTHTKPVSHHGMTYDLIERAPLLEEDDSIAPLPTRWNRDDKHGGLEVMGDGQEVKYTGPKPVGEREHEACAIRADHPMPAEAGIYYFEVTILSRKRDDTTISVGFSHRPVSLARLPGWESDSYGYHGDDGHVYAGHQSGKVYGPTFGVGDTIGCGVNFKNGTAFFTKNGIHLGTACRDVKGPIYPAVGLKKQGEHIRVNFGHTPFNFDIDGLMQSERNKVKQEILGTSTDKLVSPSLSETDLIQRLVLQFLQHDGYVETARAFAEEIHGEKQALRLDPRTQVGGINVKDDEDATRRQRIRRAILGGDVDQALKYTKIYYPHVLEDNEQVHFRLRCCKFIEMVRKSAEFNNNNHRATNGSNSVIKKSNGRPRMDDIPNEMDLDENGFSNDDKMETEEGMDADALLLDAVQYGKRLQAEFMSDPRKEIRKTLQDVFSLLAYQNPFQVKEVAHLLDKRNRVAVAEELNSAILMSLGKSSRSALENLYGQTSVLLDYLREDGGSGSFVTVQSVMDEIPKSQLF</sequence>
<dbReference type="Proteomes" id="UP001433268">
    <property type="component" value="Unassembled WGS sequence"/>
</dbReference>
<dbReference type="SMART" id="SM00449">
    <property type="entry name" value="SPRY"/>
    <property type="match status" value="1"/>
</dbReference>
<dbReference type="PROSITE" id="PS50896">
    <property type="entry name" value="LISH"/>
    <property type="match status" value="1"/>
</dbReference>
<dbReference type="InterPro" id="IPR043136">
    <property type="entry name" value="B30.2/SPRY_sf"/>
</dbReference>
<dbReference type="InterPro" id="IPR035782">
    <property type="entry name" value="SPRY_RanBP9/10"/>
</dbReference>
<feature type="region of interest" description="Disordered" evidence="2">
    <location>
        <begin position="530"/>
        <end position="562"/>
    </location>
</feature>
<dbReference type="SMART" id="SM00668">
    <property type="entry name" value="CTLH"/>
    <property type="match status" value="1"/>
</dbReference>
<comment type="function">
    <text evidence="1">Involved in the proteasome-dependent degradation of fructose-1,6-bisphosphatase.</text>
</comment>
<organism evidence="5 6">
    <name type="scientific">Apiospora hydei</name>
    <dbReference type="NCBI Taxonomy" id="1337664"/>
    <lineage>
        <taxon>Eukaryota</taxon>
        <taxon>Fungi</taxon>
        <taxon>Dikarya</taxon>
        <taxon>Ascomycota</taxon>
        <taxon>Pezizomycotina</taxon>
        <taxon>Sordariomycetes</taxon>
        <taxon>Xylariomycetidae</taxon>
        <taxon>Amphisphaeriales</taxon>
        <taxon>Apiosporaceae</taxon>
        <taxon>Apiospora</taxon>
    </lineage>
</organism>
<dbReference type="Pfam" id="PF08513">
    <property type="entry name" value="LisH"/>
    <property type="match status" value="1"/>
</dbReference>
<dbReference type="InterPro" id="IPR050618">
    <property type="entry name" value="Ubq-SigPath_Reg"/>
</dbReference>
<dbReference type="SMART" id="SM00757">
    <property type="entry name" value="CRA"/>
    <property type="match status" value="1"/>
</dbReference>
<protein>
    <submittedName>
        <fullName evidence="5">SPRY domain-containing protein</fullName>
    </submittedName>
</protein>
<dbReference type="InterPro" id="IPR006594">
    <property type="entry name" value="LisH"/>
</dbReference>
<keyword evidence="6" id="KW-1185">Reference proteome</keyword>
<feature type="region of interest" description="Disordered" evidence="2">
    <location>
        <begin position="209"/>
        <end position="239"/>
    </location>
</feature>
<dbReference type="InterPro" id="IPR006595">
    <property type="entry name" value="CTLH_C"/>
</dbReference>
<evidence type="ECO:0000313" key="5">
    <source>
        <dbReference type="EMBL" id="KAK8084863.1"/>
    </source>
</evidence>
<proteinExistence type="predicted"/>
<dbReference type="GeneID" id="92043509"/>
<feature type="compositionally biased region" description="Low complexity" evidence="2">
    <location>
        <begin position="33"/>
        <end position="51"/>
    </location>
</feature>
<dbReference type="InterPro" id="IPR003877">
    <property type="entry name" value="SPRY_dom"/>
</dbReference>
<dbReference type="PROSITE" id="PS50188">
    <property type="entry name" value="B302_SPRY"/>
    <property type="match status" value="1"/>
</dbReference>
<dbReference type="Pfam" id="PF10607">
    <property type="entry name" value="CTLH"/>
    <property type="match status" value="1"/>
</dbReference>
<evidence type="ECO:0000256" key="2">
    <source>
        <dbReference type="SAM" id="MobiDB-lite"/>
    </source>
</evidence>
<feature type="compositionally biased region" description="Polar residues" evidence="2">
    <location>
        <begin position="530"/>
        <end position="542"/>
    </location>
</feature>
<dbReference type="EMBL" id="JAQQWN010000005">
    <property type="protein sequence ID" value="KAK8084863.1"/>
    <property type="molecule type" value="Genomic_DNA"/>
</dbReference>
<dbReference type="InterPro" id="IPR024964">
    <property type="entry name" value="CTLH/CRA"/>
</dbReference>
<comment type="caution">
    <text evidence="5">The sequence shown here is derived from an EMBL/GenBank/DDBJ whole genome shotgun (WGS) entry which is preliminary data.</text>
</comment>
<evidence type="ECO:0000313" key="6">
    <source>
        <dbReference type="Proteomes" id="UP001433268"/>
    </source>
</evidence>
<feature type="domain" description="B30.2/SPRY" evidence="3">
    <location>
        <begin position="192"/>
        <end position="383"/>
    </location>
</feature>
<dbReference type="RefSeq" id="XP_066669372.1">
    <property type="nucleotide sequence ID" value="XM_066810449.1"/>
</dbReference>
<dbReference type="InterPro" id="IPR013320">
    <property type="entry name" value="ConA-like_dom_sf"/>
</dbReference>
<accession>A0ABR1WN64</accession>
<reference evidence="5 6" key="1">
    <citation type="submission" date="2023-01" db="EMBL/GenBank/DDBJ databases">
        <title>Analysis of 21 Apiospora genomes using comparative genomics revels a genus with tremendous synthesis potential of carbohydrate active enzymes and secondary metabolites.</title>
        <authorList>
            <person name="Sorensen T."/>
        </authorList>
    </citation>
    <scope>NUCLEOTIDE SEQUENCE [LARGE SCALE GENOMIC DNA]</scope>
    <source>
        <strain evidence="5 6">CBS 114990</strain>
    </source>
</reference>
<evidence type="ECO:0000259" key="4">
    <source>
        <dbReference type="PROSITE" id="PS50897"/>
    </source>
</evidence>
<dbReference type="SUPFAM" id="SSF49899">
    <property type="entry name" value="Concanavalin A-like lectins/glucanases"/>
    <property type="match status" value="1"/>
</dbReference>